<dbReference type="AlphaFoldDB" id="A0A8J5E8V0"/>
<reference evidence="2 3" key="1">
    <citation type="submission" date="2020-08" db="EMBL/GenBank/DDBJ databases">
        <title>Plant Genome Project.</title>
        <authorList>
            <person name="Zhang R.-G."/>
        </authorList>
    </citation>
    <scope>NUCLEOTIDE SEQUENCE [LARGE SCALE GENOMIC DNA]</scope>
    <source>
        <tissue evidence="2">Rhizome</tissue>
    </source>
</reference>
<protein>
    <submittedName>
        <fullName evidence="2">Uncharacterized protein</fullName>
    </submittedName>
</protein>
<organism evidence="2 3">
    <name type="scientific">Zingiber officinale</name>
    <name type="common">Ginger</name>
    <name type="synonym">Amomum zingiber</name>
    <dbReference type="NCBI Taxonomy" id="94328"/>
    <lineage>
        <taxon>Eukaryota</taxon>
        <taxon>Viridiplantae</taxon>
        <taxon>Streptophyta</taxon>
        <taxon>Embryophyta</taxon>
        <taxon>Tracheophyta</taxon>
        <taxon>Spermatophyta</taxon>
        <taxon>Magnoliopsida</taxon>
        <taxon>Liliopsida</taxon>
        <taxon>Zingiberales</taxon>
        <taxon>Zingiberaceae</taxon>
        <taxon>Zingiber</taxon>
    </lineage>
</organism>
<evidence type="ECO:0000256" key="1">
    <source>
        <dbReference type="SAM" id="MobiDB-lite"/>
    </source>
</evidence>
<evidence type="ECO:0000313" key="3">
    <source>
        <dbReference type="Proteomes" id="UP000734854"/>
    </source>
</evidence>
<dbReference type="EMBL" id="JACMSC010000070">
    <property type="protein sequence ID" value="KAG6467235.1"/>
    <property type="molecule type" value="Genomic_DNA"/>
</dbReference>
<dbReference type="Proteomes" id="UP000734854">
    <property type="component" value="Unassembled WGS sequence"/>
</dbReference>
<gene>
    <name evidence="2" type="ORF">ZIOFF_074923</name>
</gene>
<evidence type="ECO:0000313" key="2">
    <source>
        <dbReference type="EMBL" id="KAG6467235.1"/>
    </source>
</evidence>
<feature type="region of interest" description="Disordered" evidence="1">
    <location>
        <begin position="212"/>
        <end position="231"/>
    </location>
</feature>
<sequence length="461" mass="51087">MELEMPVFIDTSLGTRLALSAPGSITARDLKRKLKCEHILCFPTLGEIIVHSLMVKQKTNFYHIPDSMFIREACCGSRSAWFLQMNASLLTDITLQQIESPPSINHRRQKISHQGETVCPNSKIMSASSNDPKNISTCRKVSDQALCTKVQGFSTLNDRKSPNVTKIVKLGENIQVNAVAKEAVDTSKTCKSVNSDVDSAKKVIQRGETWLSEHPSKGGEKMNSSPMKEVPSANCSEEISVSGLILRYFCDNDEVNASKIWQKLGRQTVSDVYDSNCIKETSFAMKHGQYSAEERASNETPVCSVNSSKSETKFSSSRGCKTAIIVKHDPTFDDDEISHGVISNVKKTNRCCIRQAENSLSGANKHQRLSRRRVNRKLAPLTPQSISKICRSPFNKHSITFNCNRYEVGKHLVLAAKRISPSVGAQISPMFHSISRCGNVCALNSSLIPKRCVFEISDSDH</sequence>
<comment type="caution">
    <text evidence="2">The sequence shown here is derived from an EMBL/GenBank/DDBJ whole genome shotgun (WGS) entry which is preliminary data.</text>
</comment>
<accession>A0A8J5E8V0</accession>
<name>A0A8J5E8V0_ZINOF</name>
<proteinExistence type="predicted"/>
<dbReference type="OrthoDB" id="1093005at2759"/>
<keyword evidence="3" id="KW-1185">Reference proteome</keyword>